<keyword evidence="3" id="KW-0732">Signal</keyword>
<gene>
    <name evidence="4" type="ORF">PENCOP_c015G07539</name>
</gene>
<keyword evidence="2" id="KW-0472">Membrane</keyword>
<proteinExistence type="predicted"/>
<dbReference type="AlphaFoldDB" id="A0A1V6U8P0"/>
<feature type="region of interest" description="Disordered" evidence="1">
    <location>
        <begin position="81"/>
        <end position="144"/>
    </location>
</feature>
<accession>A0A1V6U8P0</accession>
<organism evidence="4 5">
    <name type="scientific">Penicillium coprophilum</name>
    <dbReference type="NCBI Taxonomy" id="36646"/>
    <lineage>
        <taxon>Eukaryota</taxon>
        <taxon>Fungi</taxon>
        <taxon>Dikarya</taxon>
        <taxon>Ascomycota</taxon>
        <taxon>Pezizomycotina</taxon>
        <taxon>Eurotiomycetes</taxon>
        <taxon>Eurotiomycetidae</taxon>
        <taxon>Eurotiales</taxon>
        <taxon>Aspergillaceae</taxon>
        <taxon>Penicillium</taxon>
    </lineage>
</organism>
<keyword evidence="5" id="KW-1185">Reference proteome</keyword>
<comment type="caution">
    <text evidence="4">The sequence shown here is derived from an EMBL/GenBank/DDBJ whole genome shotgun (WGS) entry which is preliminary data.</text>
</comment>
<feature type="transmembrane region" description="Helical" evidence="2">
    <location>
        <begin position="35"/>
        <end position="56"/>
    </location>
</feature>
<name>A0A1V6U8P0_9EURO</name>
<protein>
    <submittedName>
        <fullName evidence="4">Uncharacterized protein</fullName>
    </submittedName>
</protein>
<evidence type="ECO:0000256" key="2">
    <source>
        <dbReference type="SAM" id="Phobius"/>
    </source>
</evidence>
<evidence type="ECO:0000313" key="4">
    <source>
        <dbReference type="EMBL" id="OQE34862.1"/>
    </source>
</evidence>
<feature type="signal peptide" evidence="3">
    <location>
        <begin position="1"/>
        <end position="21"/>
    </location>
</feature>
<feature type="chain" id="PRO_5010739837" evidence="3">
    <location>
        <begin position="22"/>
        <end position="144"/>
    </location>
</feature>
<evidence type="ECO:0000256" key="1">
    <source>
        <dbReference type="SAM" id="MobiDB-lite"/>
    </source>
</evidence>
<sequence length="144" mass="15588">MPLIISFVSVLVLSVAVWASAQKEDLSVPIPARVVFLLLLYKFGATTISICHQLALPCFSRYVMDDCIEKDDADEISRRLFRRPVAAPPHNPDGSAIELGDLLPLPAPGSTPDLLDSPVPGPMSPTILPDPPLPPLPTDTFSRH</sequence>
<feature type="compositionally biased region" description="Pro residues" evidence="1">
    <location>
        <begin position="119"/>
        <end position="137"/>
    </location>
</feature>
<reference evidence="5" key="1">
    <citation type="journal article" date="2017" name="Nat. Microbiol.">
        <title>Global analysis of biosynthetic gene clusters reveals vast potential of secondary metabolite production in Penicillium species.</title>
        <authorList>
            <person name="Nielsen J.C."/>
            <person name="Grijseels S."/>
            <person name="Prigent S."/>
            <person name="Ji B."/>
            <person name="Dainat J."/>
            <person name="Nielsen K.F."/>
            <person name="Frisvad J.C."/>
            <person name="Workman M."/>
            <person name="Nielsen J."/>
        </authorList>
    </citation>
    <scope>NUCLEOTIDE SEQUENCE [LARGE SCALE GENOMIC DNA]</scope>
    <source>
        <strain evidence="5">IBT 31321</strain>
    </source>
</reference>
<dbReference type="EMBL" id="MDDG01000015">
    <property type="protein sequence ID" value="OQE34862.1"/>
    <property type="molecule type" value="Genomic_DNA"/>
</dbReference>
<evidence type="ECO:0000313" key="5">
    <source>
        <dbReference type="Proteomes" id="UP000191500"/>
    </source>
</evidence>
<evidence type="ECO:0000256" key="3">
    <source>
        <dbReference type="SAM" id="SignalP"/>
    </source>
</evidence>
<keyword evidence="2" id="KW-1133">Transmembrane helix</keyword>
<keyword evidence="2" id="KW-0812">Transmembrane</keyword>
<dbReference type="Proteomes" id="UP000191500">
    <property type="component" value="Unassembled WGS sequence"/>
</dbReference>